<dbReference type="PANTHER" id="PTHR35205:SF1">
    <property type="entry name" value="ZU5 DOMAIN-CONTAINING PROTEIN"/>
    <property type="match status" value="1"/>
</dbReference>
<keyword evidence="3" id="KW-1185">Reference proteome</keyword>
<evidence type="ECO:0000259" key="1">
    <source>
        <dbReference type="Pfam" id="PF25000"/>
    </source>
</evidence>
<evidence type="ECO:0000313" key="3">
    <source>
        <dbReference type="Proteomes" id="UP000799770"/>
    </source>
</evidence>
<dbReference type="SUPFAM" id="SSF48452">
    <property type="entry name" value="TPR-like"/>
    <property type="match status" value="2"/>
</dbReference>
<organism evidence="2 3">
    <name type="scientific">Lophiotrema nucula</name>
    <dbReference type="NCBI Taxonomy" id="690887"/>
    <lineage>
        <taxon>Eukaryota</taxon>
        <taxon>Fungi</taxon>
        <taxon>Dikarya</taxon>
        <taxon>Ascomycota</taxon>
        <taxon>Pezizomycotina</taxon>
        <taxon>Dothideomycetes</taxon>
        <taxon>Pleosporomycetidae</taxon>
        <taxon>Pleosporales</taxon>
        <taxon>Lophiotremataceae</taxon>
        <taxon>Lophiotrema</taxon>
    </lineage>
</organism>
<dbReference type="AlphaFoldDB" id="A0A6A5ZN23"/>
<dbReference type="GO" id="GO:0043531">
    <property type="term" value="F:ADP binding"/>
    <property type="evidence" value="ECO:0007669"/>
    <property type="project" value="InterPro"/>
</dbReference>
<reference evidence="2" key="1">
    <citation type="journal article" date="2020" name="Stud. Mycol.">
        <title>101 Dothideomycetes genomes: a test case for predicting lifestyles and emergence of pathogens.</title>
        <authorList>
            <person name="Haridas S."/>
            <person name="Albert R."/>
            <person name="Binder M."/>
            <person name="Bloem J."/>
            <person name="Labutti K."/>
            <person name="Salamov A."/>
            <person name="Andreopoulos B."/>
            <person name="Baker S."/>
            <person name="Barry K."/>
            <person name="Bills G."/>
            <person name="Bluhm B."/>
            <person name="Cannon C."/>
            <person name="Castanera R."/>
            <person name="Culley D."/>
            <person name="Daum C."/>
            <person name="Ezra D."/>
            <person name="Gonzalez J."/>
            <person name="Henrissat B."/>
            <person name="Kuo A."/>
            <person name="Liang C."/>
            <person name="Lipzen A."/>
            <person name="Lutzoni F."/>
            <person name="Magnuson J."/>
            <person name="Mondo S."/>
            <person name="Nolan M."/>
            <person name="Ohm R."/>
            <person name="Pangilinan J."/>
            <person name="Park H.-J."/>
            <person name="Ramirez L."/>
            <person name="Alfaro M."/>
            <person name="Sun H."/>
            <person name="Tritt A."/>
            <person name="Yoshinaga Y."/>
            <person name="Zwiers L.-H."/>
            <person name="Turgeon B."/>
            <person name="Goodwin S."/>
            <person name="Spatafora J."/>
            <person name="Crous P."/>
            <person name="Grigoriev I."/>
        </authorList>
    </citation>
    <scope>NUCLEOTIDE SEQUENCE</scope>
    <source>
        <strain evidence="2">CBS 627.86</strain>
    </source>
</reference>
<dbReference type="Gene3D" id="3.40.50.300">
    <property type="entry name" value="P-loop containing nucleotide triphosphate hydrolases"/>
    <property type="match status" value="1"/>
</dbReference>
<sequence>MATQELNEQPTLRTLYRPPGYLSNESVEVAVVIVVIPETGTQSASSWSDGSSCWLKTLLPDVIQNVLVVEYYHDVPVYRDFAWQHLAEKGDTLLEQLLRRTSDLKYKAIEFIAHGFGGLILKRALSTMFERFYDPIFRQVILSMTGVVFLGSPHVTWSKTKSWESLPLLLRACLKGSKKKAKTTWGDASTVVSISQKFADLQVEVPILSIFEQKTTKAGGSVFSGKKEVAVEKSFAEIGAKNEVLLGADVAHMDLCNLNRSKSHFKNIEEFLVLNATRLNDTPVTQSLSQQESHVLWEGSETTGVDEQPRDKVKEALVLSPSKGSPANATGGSSDIASYEMIPRKPVTYNSRKEANVPCFLMRPHVQNPDFVGRGAVFDALDEALLPRSDNEFGGSSLKTFALCSMGGVGKTQTSVEYAYSRRDKFDAVFLINASESAKLAIGYTQISQKLGLEDAASVGDQVVSRDLVLEWFSRPLRHHSNPHGHEQQNAGEEAKWLLVLDNADDLNLLVDYWPVTGSGSILVTSRDPLAKTQSYVYSPKGMDLECLSTAESAAMLQTLTGYKTSEDEETATAIGKRLGGLPLAITQVASTILRRSLSFEEFLRFWEKDTMRRGLYPKDTGDQGKNIYTTWAFEDLSSEGQCLVDMLSFMDPDRIQESILDVGHSPEDLAGLELQDYPNNALSFIDARTELAKSSLVRRNIKLKEVSIHRLVQDAARTRMTSERRTIVVRGVVELLFRAWPFGIFDYNTVRWQTCELIFPHICFLMSHVQPSDKSNLGNVRVKFAKLLTDAGWYYLERGNVLESLPFQEMAQKLLDPSDSTEMIILADIHFCQAEVHIYTANAAKGLPHAEETWKIMQSHDKPDYRLPQSHNEMCEALLHLERFDEAIEHAESAATGYFALNDPEHYPFFSLYMKAFCYWRQEKNTDAAQVLEELLEWRYKTYGLNDTESFKTGLAMLTLGNVRESQGRLEEALDLHLKAYDQYTVTLGVTHYRFAALSAKLGGHYARVGRLGDARDMFLQAMKIYGDRPYHIAEVTLVSIELAHVLSLLGPEEDYVVTKKRSVANLEALNQGRTEKLMEADVERVVAPWSL</sequence>
<dbReference type="Gene3D" id="1.25.40.10">
    <property type="entry name" value="Tetratricopeptide repeat domain"/>
    <property type="match status" value="1"/>
</dbReference>
<dbReference type="EMBL" id="ML977314">
    <property type="protein sequence ID" value="KAF2120273.1"/>
    <property type="molecule type" value="Genomic_DNA"/>
</dbReference>
<name>A0A6A5ZN23_9PLEO</name>
<dbReference type="InterPro" id="IPR056681">
    <property type="entry name" value="DUF7779"/>
</dbReference>
<dbReference type="Pfam" id="PF13424">
    <property type="entry name" value="TPR_12"/>
    <property type="match status" value="1"/>
</dbReference>
<dbReference type="PANTHER" id="PTHR35205">
    <property type="entry name" value="NB-ARC AND TPR DOMAIN PROTEIN"/>
    <property type="match status" value="1"/>
</dbReference>
<dbReference type="InterPro" id="IPR011990">
    <property type="entry name" value="TPR-like_helical_dom_sf"/>
</dbReference>
<accession>A0A6A5ZN23</accession>
<protein>
    <recommendedName>
        <fullName evidence="1">DUF7779 domain-containing protein</fullName>
    </recommendedName>
</protein>
<dbReference type="SUPFAM" id="SSF52540">
    <property type="entry name" value="P-loop containing nucleoside triphosphate hydrolases"/>
    <property type="match status" value="1"/>
</dbReference>
<proteinExistence type="predicted"/>
<dbReference type="Proteomes" id="UP000799770">
    <property type="component" value="Unassembled WGS sequence"/>
</dbReference>
<dbReference type="InterPro" id="IPR027417">
    <property type="entry name" value="P-loop_NTPase"/>
</dbReference>
<dbReference type="Pfam" id="PF25000">
    <property type="entry name" value="DUF7779"/>
    <property type="match status" value="1"/>
</dbReference>
<evidence type="ECO:0000313" key="2">
    <source>
        <dbReference type="EMBL" id="KAF2120273.1"/>
    </source>
</evidence>
<gene>
    <name evidence="2" type="ORF">BDV96DRAFT_642115</name>
</gene>
<feature type="domain" description="DUF7779" evidence="1">
    <location>
        <begin position="632"/>
        <end position="725"/>
    </location>
</feature>
<dbReference type="OrthoDB" id="6161812at2759"/>